<feature type="transmembrane region" description="Helical" evidence="9">
    <location>
        <begin position="111"/>
        <end position="132"/>
    </location>
</feature>
<feature type="transmembrane region" description="Helical" evidence="9">
    <location>
        <begin position="12"/>
        <end position="30"/>
    </location>
</feature>
<dbReference type="InterPro" id="IPR050790">
    <property type="entry name" value="ExbB/TolQ_transport"/>
</dbReference>
<comment type="subcellular location">
    <subcellularLocation>
        <location evidence="1">Cell membrane</location>
        <topology evidence="1">Multi-pass membrane protein</topology>
    </subcellularLocation>
    <subcellularLocation>
        <location evidence="8">Membrane</location>
        <topology evidence="8">Multi-pass membrane protein</topology>
    </subcellularLocation>
</comment>
<reference evidence="11 12" key="1">
    <citation type="submission" date="2023-04" db="EMBL/GenBank/DDBJ databases">
        <title>Genome Sequence of Selenomonas sputigena ATCC 33150.</title>
        <authorList>
            <person name="Miller D.P."/>
            <person name="Anvari S."/>
            <person name="Polson S.W."/>
            <person name="Macdonald M."/>
            <person name="Mcdowell J.V."/>
        </authorList>
    </citation>
    <scope>NUCLEOTIDE SEQUENCE [LARGE SCALE GENOMIC DNA]</scope>
    <source>
        <strain evidence="11 12">ATCC 33150</strain>
    </source>
</reference>
<sequence length="209" mass="22488">MENSWELFQKGGPVMFVLLACSIVVALIAIERFRFYRQAGRGASDFIVKLPELLRTHDLKQAAELCIAENTAPAYLAEIGVRAASAGDDLTLALDTAYGEMAMRLRERINYLSMIVTMAPLLGLLGTISGMIESFSIFSVRAGEPLAITGGIGEALIATATGLCVAIFSLIVHTYFAQKLDEMLAMLDKTTAVVRNALEKKDGDGSHAA</sequence>
<keyword evidence="4 9" id="KW-0812">Transmembrane</keyword>
<dbReference type="InterPro" id="IPR002898">
    <property type="entry name" value="MotA_ExbB_proton_chnl"/>
</dbReference>
<evidence type="ECO:0000256" key="4">
    <source>
        <dbReference type="ARBA" id="ARBA00022692"/>
    </source>
</evidence>
<feature type="transmembrane region" description="Helical" evidence="9">
    <location>
        <begin position="152"/>
        <end position="176"/>
    </location>
</feature>
<feature type="domain" description="MotA/TolQ/ExbB proton channel" evidence="10">
    <location>
        <begin position="82"/>
        <end position="187"/>
    </location>
</feature>
<keyword evidence="5 8" id="KW-0653">Protein transport</keyword>
<comment type="caution">
    <text evidence="11">The sequence shown here is derived from an EMBL/GenBank/DDBJ whole genome shotgun (WGS) entry which is preliminary data.</text>
</comment>
<dbReference type="EMBL" id="JARVLH010000002">
    <property type="protein sequence ID" value="MEX5284677.1"/>
    <property type="molecule type" value="Genomic_DNA"/>
</dbReference>
<evidence type="ECO:0000259" key="10">
    <source>
        <dbReference type="Pfam" id="PF01618"/>
    </source>
</evidence>
<keyword evidence="7 9" id="KW-0472">Membrane</keyword>
<dbReference type="Pfam" id="PF01618">
    <property type="entry name" value="MotA_ExbB"/>
    <property type="match status" value="1"/>
</dbReference>
<dbReference type="Proteomes" id="UP001559623">
    <property type="component" value="Unassembled WGS sequence"/>
</dbReference>
<comment type="similarity">
    <text evidence="8">Belongs to the exbB/tolQ family.</text>
</comment>
<evidence type="ECO:0000313" key="11">
    <source>
        <dbReference type="EMBL" id="MEX5284677.1"/>
    </source>
</evidence>
<protein>
    <submittedName>
        <fullName evidence="11">MotA/TolQ/ExbB proton channel family protein</fullName>
    </submittedName>
</protein>
<evidence type="ECO:0000256" key="6">
    <source>
        <dbReference type="ARBA" id="ARBA00022989"/>
    </source>
</evidence>
<gene>
    <name evidence="11" type="ORF">QCO44_03345</name>
</gene>
<evidence type="ECO:0000313" key="12">
    <source>
        <dbReference type="Proteomes" id="UP001559623"/>
    </source>
</evidence>
<keyword evidence="2 8" id="KW-0813">Transport</keyword>
<dbReference type="PANTHER" id="PTHR30625">
    <property type="entry name" value="PROTEIN TOLQ"/>
    <property type="match status" value="1"/>
</dbReference>
<accession>A0ABV3X3A7</accession>
<proteinExistence type="inferred from homology"/>
<evidence type="ECO:0000256" key="2">
    <source>
        <dbReference type="ARBA" id="ARBA00022448"/>
    </source>
</evidence>
<keyword evidence="3" id="KW-1003">Cell membrane</keyword>
<dbReference type="RefSeq" id="WP_368846407.1">
    <property type="nucleotide sequence ID" value="NZ_CP194411.1"/>
</dbReference>
<name>A0ABV3X3A7_9FIRM</name>
<evidence type="ECO:0000256" key="5">
    <source>
        <dbReference type="ARBA" id="ARBA00022927"/>
    </source>
</evidence>
<evidence type="ECO:0000256" key="1">
    <source>
        <dbReference type="ARBA" id="ARBA00004651"/>
    </source>
</evidence>
<evidence type="ECO:0000256" key="9">
    <source>
        <dbReference type="SAM" id="Phobius"/>
    </source>
</evidence>
<keyword evidence="6 9" id="KW-1133">Transmembrane helix</keyword>
<dbReference type="PANTHER" id="PTHR30625:SF15">
    <property type="entry name" value="BIOPOLYMER TRANSPORT PROTEIN EXBB"/>
    <property type="match status" value="1"/>
</dbReference>
<evidence type="ECO:0000256" key="7">
    <source>
        <dbReference type="ARBA" id="ARBA00023136"/>
    </source>
</evidence>
<keyword evidence="12" id="KW-1185">Reference proteome</keyword>
<organism evidence="11 12">
    <name type="scientific">Selenomonas sputigena</name>
    <dbReference type="NCBI Taxonomy" id="69823"/>
    <lineage>
        <taxon>Bacteria</taxon>
        <taxon>Bacillati</taxon>
        <taxon>Bacillota</taxon>
        <taxon>Negativicutes</taxon>
        <taxon>Selenomonadales</taxon>
        <taxon>Selenomonadaceae</taxon>
        <taxon>Selenomonas</taxon>
    </lineage>
</organism>
<evidence type="ECO:0000256" key="3">
    <source>
        <dbReference type="ARBA" id="ARBA00022475"/>
    </source>
</evidence>
<evidence type="ECO:0000256" key="8">
    <source>
        <dbReference type="RuleBase" id="RU004057"/>
    </source>
</evidence>